<dbReference type="Proteomes" id="UP000053859">
    <property type="component" value="Unassembled WGS sequence"/>
</dbReference>
<keyword evidence="1" id="KW-0472">Membrane</keyword>
<keyword evidence="3" id="KW-1185">Reference proteome</keyword>
<evidence type="ECO:0000313" key="2">
    <source>
        <dbReference type="EMBL" id="GAP47078.1"/>
    </source>
</evidence>
<organism evidence="2 3">
    <name type="scientific">Streptomyces azureus</name>
    <dbReference type="NCBI Taxonomy" id="146537"/>
    <lineage>
        <taxon>Bacteria</taxon>
        <taxon>Bacillati</taxon>
        <taxon>Actinomycetota</taxon>
        <taxon>Actinomycetes</taxon>
        <taxon>Kitasatosporales</taxon>
        <taxon>Streptomycetaceae</taxon>
        <taxon>Streptomyces</taxon>
    </lineage>
</organism>
<dbReference type="EMBL" id="DF968226">
    <property type="protein sequence ID" value="GAP47078.1"/>
    <property type="molecule type" value="Genomic_DNA"/>
</dbReference>
<keyword evidence="1" id="KW-1133">Transmembrane helix</keyword>
<gene>
    <name evidence="2" type="ORF">SAZU_1815</name>
</gene>
<sequence>MEDHATPAPPPNYLHAPARACPIPRGNPFVSTLALLVALLLVVVVVLLAAGAAYVVHRHPTWGQPLGAAFGAVTVMAALVGAILSR</sequence>
<feature type="transmembrane region" description="Helical" evidence="1">
    <location>
        <begin position="33"/>
        <end position="56"/>
    </location>
</feature>
<proteinExistence type="predicted"/>
<name>A0A0K8PH83_STRAJ</name>
<feature type="transmembrane region" description="Helical" evidence="1">
    <location>
        <begin position="62"/>
        <end position="84"/>
    </location>
</feature>
<evidence type="ECO:0000256" key="1">
    <source>
        <dbReference type="SAM" id="Phobius"/>
    </source>
</evidence>
<protein>
    <submittedName>
        <fullName evidence="2">Uncharacterized protein</fullName>
    </submittedName>
</protein>
<evidence type="ECO:0000313" key="3">
    <source>
        <dbReference type="Proteomes" id="UP000053859"/>
    </source>
</evidence>
<dbReference type="AlphaFoldDB" id="A0A0K8PH83"/>
<accession>A0A0K8PH83</accession>
<dbReference type="PATRIC" id="fig|146537.3.peg.1917"/>
<keyword evidence="1" id="KW-0812">Transmembrane</keyword>
<reference evidence="2" key="1">
    <citation type="journal article" date="2015" name="Genome Announc.">
        <title>Draft Genome Sequence of Thiostrepton-Producing Streptomyces azureus ATCC 14921.</title>
        <authorList>
            <person name="Sakihara K."/>
            <person name="Maeda J."/>
            <person name="Tashiro K."/>
            <person name="Fujino Y."/>
            <person name="Kuhara S."/>
            <person name="Ohshima T."/>
            <person name="Ogata S."/>
            <person name="Doi K."/>
        </authorList>
    </citation>
    <scope>NUCLEOTIDE SEQUENCE [LARGE SCALE GENOMIC DNA]</scope>
    <source>
        <strain evidence="2">ATCC14921</strain>
    </source>
</reference>